<gene>
    <name evidence="1" type="ORF">Tcan_01444</name>
</gene>
<dbReference type="EMBL" id="JPKZ01002145">
    <property type="protein sequence ID" value="KHN78223.1"/>
    <property type="molecule type" value="Genomic_DNA"/>
</dbReference>
<name>A0A0B2V9N7_TOXCA</name>
<proteinExistence type="predicted"/>
<evidence type="ECO:0000313" key="1">
    <source>
        <dbReference type="EMBL" id="KHN78223.1"/>
    </source>
</evidence>
<comment type="caution">
    <text evidence="1">The sequence shown here is derived from an EMBL/GenBank/DDBJ whole genome shotgun (WGS) entry which is preliminary data.</text>
</comment>
<dbReference type="AlphaFoldDB" id="A0A0B2V9N7"/>
<evidence type="ECO:0000313" key="2">
    <source>
        <dbReference type="Proteomes" id="UP000031036"/>
    </source>
</evidence>
<dbReference type="Proteomes" id="UP000031036">
    <property type="component" value="Unassembled WGS sequence"/>
</dbReference>
<protein>
    <submittedName>
        <fullName evidence="1">Uncharacterized protein</fullName>
    </submittedName>
</protein>
<reference evidence="1 2" key="1">
    <citation type="submission" date="2014-11" db="EMBL/GenBank/DDBJ databases">
        <title>Genetic blueprint of the zoonotic pathogen Toxocara canis.</title>
        <authorList>
            <person name="Zhu X.-Q."/>
            <person name="Korhonen P.K."/>
            <person name="Cai H."/>
            <person name="Young N.D."/>
            <person name="Nejsum P."/>
            <person name="von Samson-Himmelstjerna G."/>
            <person name="Boag P.R."/>
            <person name="Tan P."/>
            <person name="Li Q."/>
            <person name="Min J."/>
            <person name="Yang Y."/>
            <person name="Wang X."/>
            <person name="Fang X."/>
            <person name="Hall R.S."/>
            <person name="Hofmann A."/>
            <person name="Sternberg P.W."/>
            <person name="Jex A.R."/>
            <person name="Gasser R.B."/>
        </authorList>
    </citation>
    <scope>NUCLEOTIDE SEQUENCE [LARGE SCALE GENOMIC DNA]</scope>
    <source>
        <strain evidence="1">PN_DK_2014</strain>
    </source>
</reference>
<accession>A0A0B2V9N7</accession>
<feature type="non-terminal residue" evidence="1">
    <location>
        <position position="156"/>
    </location>
</feature>
<organism evidence="1 2">
    <name type="scientific">Toxocara canis</name>
    <name type="common">Canine roundworm</name>
    <dbReference type="NCBI Taxonomy" id="6265"/>
    <lineage>
        <taxon>Eukaryota</taxon>
        <taxon>Metazoa</taxon>
        <taxon>Ecdysozoa</taxon>
        <taxon>Nematoda</taxon>
        <taxon>Chromadorea</taxon>
        <taxon>Rhabditida</taxon>
        <taxon>Spirurina</taxon>
        <taxon>Ascaridomorpha</taxon>
        <taxon>Ascaridoidea</taxon>
        <taxon>Toxocaridae</taxon>
        <taxon>Toxocara</taxon>
    </lineage>
</organism>
<sequence>MTSTNGIRQAMFRVAQKLQSTSMGPQTRHIMHNHCVHAPNQASLLHIRPPSSHHQHSCFYSQLAHPQYLFLNISISTTSSCTYSYWSESAPGGRRTRRKSAAGGKVISILLALRGKLVVLIAIRHEGKQRRQPVGLDALCFTRDQWVASRADSCKS</sequence>
<keyword evidence="2" id="KW-1185">Reference proteome</keyword>